<dbReference type="PROSITE" id="PS51257">
    <property type="entry name" value="PROKAR_LIPOPROTEIN"/>
    <property type="match status" value="1"/>
</dbReference>
<feature type="chain" id="PRO_5030675543" evidence="5">
    <location>
        <begin position="31"/>
        <end position="417"/>
    </location>
</feature>
<feature type="repeat" description="TPR" evidence="3">
    <location>
        <begin position="48"/>
        <end position="81"/>
    </location>
</feature>
<dbReference type="InterPro" id="IPR019734">
    <property type="entry name" value="TPR_rpt"/>
</dbReference>
<evidence type="ECO:0000256" key="3">
    <source>
        <dbReference type="PROSITE-ProRule" id="PRU00339"/>
    </source>
</evidence>
<dbReference type="GO" id="GO:0072380">
    <property type="term" value="C:TRC complex"/>
    <property type="evidence" value="ECO:0007669"/>
    <property type="project" value="TreeGrafter"/>
</dbReference>
<dbReference type="PANTHER" id="PTHR45831">
    <property type="entry name" value="LD24721P"/>
    <property type="match status" value="1"/>
</dbReference>
<evidence type="ECO:0000313" key="8">
    <source>
        <dbReference type="Proteomes" id="UP000532440"/>
    </source>
</evidence>
<feature type="repeat" description="TPR" evidence="3">
    <location>
        <begin position="116"/>
        <end position="149"/>
    </location>
</feature>
<dbReference type="PROSITE" id="PS50005">
    <property type="entry name" value="TPR"/>
    <property type="match status" value="2"/>
</dbReference>
<dbReference type="Gene3D" id="1.25.40.10">
    <property type="entry name" value="Tetratricopeptide repeat domain"/>
    <property type="match status" value="1"/>
</dbReference>
<dbReference type="SMART" id="SM00028">
    <property type="entry name" value="TPR"/>
    <property type="match status" value="3"/>
</dbReference>
<evidence type="ECO:0000256" key="2">
    <source>
        <dbReference type="ARBA" id="ARBA00022803"/>
    </source>
</evidence>
<dbReference type="InterPro" id="IPR011990">
    <property type="entry name" value="TPR-like_helical_dom_sf"/>
</dbReference>
<dbReference type="Proteomes" id="UP000532440">
    <property type="component" value="Unassembled WGS sequence"/>
</dbReference>
<dbReference type="PANTHER" id="PTHR45831:SF5">
    <property type="entry name" value="STI1 DOMAIN-CONTAINING PROTEIN"/>
    <property type="match status" value="1"/>
</dbReference>
<dbReference type="AlphaFoldDB" id="A0A7W8M8H9"/>
<accession>A0A7W8M8H9</accession>
<dbReference type="EMBL" id="JACHGB010000002">
    <property type="protein sequence ID" value="MBB5271049.1"/>
    <property type="molecule type" value="Genomic_DNA"/>
</dbReference>
<evidence type="ECO:0000256" key="4">
    <source>
        <dbReference type="SAM" id="MobiDB-lite"/>
    </source>
</evidence>
<evidence type="ECO:0000256" key="1">
    <source>
        <dbReference type="ARBA" id="ARBA00022737"/>
    </source>
</evidence>
<name>A0A7W8M8H9_9BURK</name>
<dbReference type="Pfam" id="PF13432">
    <property type="entry name" value="TPR_16"/>
    <property type="match status" value="1"/>
</dbReference>
<sequence length="417" mass="42449">MESSMTRTAMAVAVVAALSGCAAFSPGAKAPRATTVALERVSHSVGDAGGQYALGKYYLGQRRHALALVAFTKAIAADPAHVEARNGRAAALAQLGDLQAAATELEAAIQRAPESAHLHGNLGYVRMLAGEHRASAEALRRAFDLDPRNERVRANWSALAAKVAEDPAKAAVLAGRPAVASAGITAPAPAAVTPSAVREVVSASVMNLAYAPSPVDVGTMQSARPSLTVITVPAAGNSTAISKDSSTQDAGPALAAPSTVASAAASTAKLPPSAPLAAPPAAVAALKASSLEPPRAPARAQPPARVAVANGNGTPGIARRYGEALRSGSMQVVRISNAPRFDLARSKILFRDGHLDSALALSRRLASKPEIHLDNSIPSRVDVQLVLGNDAPQDGPLAENEAGPSQVASVSEARTER</sequence>
<keyword evidence="5" id="KW-0732">Signal</keyword>
<keyword evidence="1" id="KW-0677">Repeat</keyword>
<evidence type="ECO:0000313" key="7">
    <source>
        <dbReference type="EMBL" id="MBB5271049.1"/>
    </source>
</evidence>
<organism evidence="7 8">
    <name type="scientific">Quisquiliibacterium transsilvanicum</name>
    <dbReference type="NCBI Taxonomy" id="1549638"/>
    <lineage>
        <taxon>Bacteria</taxon>
        <taxon>Pseudomonadati</taxon>
        <taxon>Pseudomonadota</taxon>
        <taxon>Betaproteobacteria</taxon>
        <taxon>Burkholderiales</taxon>
        <taxon>Burkholderiaceae</taxon>
        <taxon>Quisquiliibacterium</taxon>
    </lineage>
</organism>
<dbReference type="InterPro" id="IPR047150">
    <property type="entry name" value="SGT"/>
</dbReference>
<dbReference type="SUPFAM" id="SSF48452">
    <property type="entry name" value="TPR-like"/>
    <property type="match status" value="1"/>
</dbReference>
<proteinExistence type="predicted"/>
<protein>
    <submittedName>
        <fullName evidence="7">Tfp pilus assembly protein PilF</fullName>
    </submittedName>
</protein>
<keyword evidence="8" id="KW-1185">Reference proteome</keyword>
<dbReference type="GO" id="GO:0016020">
    <property type="term" value="C:membrane"/>
    <property type="evidence" value="ECO:0007669"/>
    <property type="project" value="TreeGrafter"/>
</dbReference>
<feature type="signal peptide" evidence="5">
    <location>
        <begin position="1"/>
        <end position="30"/>
    </location>
</feature>
<dbReference type="GO" id="GO:0006620">
    <property type="term" value="P:post-translational protein targeting to endoplasmic reticulum membrane"/>
    <property type="evidence" value="ECO:0007669"/>
    <property type="project" value="TreeGrafter"/>
</dbReference>
<dbReference type="InterPro" id="IPR027381">
    <property type="entry name" value="LytR/CpsA/Psr_C"/>
</dbReference>
<dbReference type="RefSeq" id="WP_183964974.1">
    <property type="nucleotide sequence ID" value="NZ_BAABEW010000017.1"/>
</dbReference>
<gene>
    <name evidence="7" type="ORF">HNQ70_001053</name>
</gene>
<keyword evidence="2 3" id="KW-0802">TPR repeat</keyword>
<dbReference type="Pfam" id="PF13399">
    <property type="entry name" value="LytR_C"/>
    <property type="match status" value="1"/>
</dbReference>
<feature type="domain" description="LytR/CpsA/Psr regulator C-terminal" evidence="6">
    <location>
        <begin position="305"/>
        <end position="390"/>
    </location>
</feature>
<feature type="region of interest" description="Disordered" evidence="4">
    <location>
        <begin position="388"/>
        <end position="417"/>
    </location>
</feature>
<reference evidence="7 8" key="1">
    <citation type="submission" date="2020-08" db="EMBL/GenBank/DDBJ databases">
        <title>Genomic Encyclopedia of Type Strains, Phase IV (KMG-IV): sequencing the most valuable type-strain genomes for metagenomic binning, comparative biology and taxonomic classification.</title>
        <authorList>
            <person name="Goeker M."/>
        </authorList>
    </citation>
    <scope>NUCLEOTIDE SEQUENCE [LARGE SCALE GENOMIC DNA]</scope>
    <source>
        <strain evidence="7 8">DSM 29781</strain>
    </source>
</reference>
<dbReference type="GO" id="GO:0060090">
    <property type="term" value="F:molecular adaptor activity"/>
    <property type="evidence" value="ECO:0007669"/>
    <property type="project" value="TreeGrafter"/>
</dbReference>
<dbReference type="Gene3D" id="3.30.70.2390">
    <property type="match status" value="1"/>
</dbReference>
<comment type="caution">
    <text evidence="7">The sequence shown here is derived from an EMBL/GenBank/DDBJ whole genome shotgun (WGS) entry which is preliminary data.</text>
</comment>
<evidence type="ECO:0000259" key="6">
    <source>
        <dbReference type="Pfam" id="PF13399"/>
    </source>
</evidence>
<evidence type="ECO:0000256" key="5">
    <source>
        <dbReference type="SAM" id="SignalP"/>
    </source>
</evidence>